<reference evidence="3" key="1">
    <citation type="submission" date="2016-10" db="EMBL/GenBank/DDBJ databases">
        <authorList>
            <person name="Varghese N."/>
            <person name="Submissions S."/>
        </authorList>
    </citation>
    <scope>NUCLEOTIDE SEQUENCE [LARGE SCALE GENOMIC DNA]</scope>
    <source>
        <strain evidence="3">ANC 5109</strain>
    </source>
</reference>
<evidence type="ECO:0000256" key="1">
    <source>
        <dbReference type="SAM" id="Coils"/>
    </source>
</evidence>
<evidence type="ECO:0000313" key="3">
    <source>
        <dbReference type="Proteomes" id="UP000199035"/>
    </source>
</evidence>
<dbReference type="EMBL" id="FNPK01000032">
    <property type="protein sequence ID" value="SDY80599.1"/>
    <property type="molecule type" value="Genomic_DNA"/>
</dbReference>
<proteinExistence type="predicted"/>
<sequence>MFSWKNIKTTVRQKVINGETNSEKALGVLETLGKSTVSVGTSIVKAVPLMVGEYYKSQADVMSKNSNENIRNKGADLREKAEKLSNDSKDNFSYYDSDKVSERCRNELNGYKKKLEQITINLQSNDAQSISLEKKIAKLELELQEERDESKKIIIKKQMNESYEMYQKLILAMNKLFQKQRQLERIIDDYELIN</sequence>
<keyword evidence="3" id="KW-1185">Reference proteome</keyword>
<dbReference type="RefSeq" id="WP_092692521.1">
    <property type="nucleotide sequence ID" value="NZ_FNPK01000032.1"/>
</dbReference>
<feature type="coiled-coil region" evidence="1">
    <location>
        <begin position="67"/>
        <end position="156"/>
    </location>
</feature>
<dbReference type="AlphaFoldDB" id="A0A1H3MXA3"/>
<organism evidence="2 3">
    <name type="scientific">Acinetobacter kyonggiensis</name>
    <dbReference type="NCBI Taxonomy" id="595670"/>
    <lineage>
        <taxon>Bacteria</taxon>
        <taxon>Pseudomonadati</taxon>
        <taxon>Pseudomonadota</taxon>
        <taxon>Gammaproteobacteria</taxon>
        <taxon>Moraxellales</taxon>
        <taxon>Moraxellaceae</taxon>
        <taxon>Acinetobacter</taxon>
    </lineage>
</organism>
<evidence type="ECO:0000313" key="2">
    <source>
        <dbReference type="EMBL" id="SDY80599.1"/>
    </source>
</evidence>
<gene>
    <name evidence="2" type="ORF">SAMN05421643_1327</name>
</gene>
<dbReference type="Proteomes" id="UP000199035">
    <property type="component" value="Unassembled WGS sequence"/>
</dbReference>
<protein>
    <submittedName>
        <fullName evidence="2">Uncharacterized protein</fullName>
    </submittedName>
</protein>
<accession>A0A1H3MXA3</accession>
<name>A0A1H3MXA3_9GAMM</name>
<keyword evidence="1" id="KW-0175">Coiled coil</keyword>